<dbReference type="InterPro" id="IPR001245">
    <property type="entry name" value="Ser-Thr/Tyr_kinase_cat_dom"/>
</dbReference>
<accession>A0ABQ9XU82</accession>
<keyword evidence="4" id="KW-1185">Reference proteome</keyword>
<dbReference type="EMBL" id="JARBJD010000071">
    <property type="protein sequence ID" value="KAK2955044.1"/>
    <property type="molecule type" value="Genomic_DNA"/>
</dbReference>
<evidence type="ECO:0000313" key="3">
    <source>
        <dbReference type="EMBL" id="KAK2955044.1"/>
    </source>
</evidence>
<evidence type="ECO:0000256" key="1">
    <source>
        <dbReference type="SAM" id="Phobius"/>
    </source>
</evidence>
<feature type="domain" description="Protein kinase" evidence="2">
    <location>
        <begin position="1937"/>
        <end position="2264"/>
    </location>
</feature>
<reference evidence="3 4" key="1">
    <citation type="journal article" date="2022" name="bioRxiv">
        <title>Genomics of Preaxostyla Flagellates Illuminates Evolutionary Transitions and the Path Towards Mitochondrial Loss.</title>
        <authorList>
            <person name="Novak L.V.F."/>
            <person name="Treitli S.C."/>
            <person name="Pyrih J."/>
            <person name="Halakuc P."/>
            <person name="Pipaliya S.V."/>
            <person name="Vacek V."/>
            <person name="Brzon O."/>
            <person name="Soukal P."/>
            <person name="Eme L."/>
            <person name="Dacks J.B."/>
            <person name="Karnkowska A."/>
            <person name="Elias M."/>
            <person name="Hampl V."/>
        </authorList>
    </citation>
    <scope>NUCLEOTIDE SEQUENCE [LARGE SCALE GENOMIC DNA]</scope>
    <source>
        <strain evidence="3">NAU3</strain>
        <tissue evidence="3">Gut</tissue>
    </source>
</reference>
<evidence type="ECO:0000313" key="4">
    <source>
        <dbReference type="Proteomes" id="UP001281761"/>
    </source>
</evidence>
<keyword evidence="1" id="KW-0812">Transmembrane</keyword>
<dbReference type="SUPFAM" id="SSF51126">
    <property type="entry name" value="Pectin lyase-like"/>
    <property type="match status" value="2"/>
</dbReference>
<dbReference type="SUPFAM" id="SSF56112">
    <property type="entry name" value="Protein kinase-like (PK-like)"/>
    <property type="match status" value="1"/>
</dbReference>
<dbReference type="InterPro" id="IPR011009">
    <property type="entry name" value="Kinase-like_dom_sf"/>
</dbReference>
<dbReference type="PROSITE" id="PS50011">
    <property type="entry name" value="PROTEIN_KINASE_DOM"/>
    <property type="match status" value="1"/>
</dbReference>
<dbReference type="InterPro" id="IPR011050">
    <property type="entry name" value="Pectin_lyase_fold/virulence"/>
</dbReference>
<feature type="transmembrane region" description="Helical" evidence="1">
    <location>
        <begin position="1972"/>
        <end position="1994"/>
    </location>
</feature>
<keyword evidence="1" id="KW-0472">Membrane</keyword>
<sequence length="2281" mass="249611">MDSSLKLQGNGNTKFVLDEHAFQSNRLSALICISNSSVELDGLQLDAYHNHPNTLHHPYSSGYAGQSISVLTICSSSIVVSNSEIRVPPQQSPFVITCSEHSGGDETTRICVKSSSLFSSSSISGATTLILPNTRHSDLCISMMSCNINSAQIGSDTGLLAQVAHSPRSNKNCGRIETLLSGNRIENVTRTSSGHFNPNHQGLWSQRLISNSITNSTSVLCGSLMRDLNLGGDFLSSNNSFVSCATSSVQPIPRRELEFNIFRPYLGPNLRQDKSDDGTYEWEEKSFGKRTLFHFFDFGSDRWTSIDGGSRFLFSSFSHTIRFARCTFTDIDGKDPDDKYRDTDGAAIIIRCPSSLVVEVCQFVNCGGGMDGGVIEIIRMKEHTTTSITSSSFEECWTKSGSSSVLHHDSLGTVTLTASNFSNNLISNHRRIISSEGIIVSNCQFNYNGSMFYYALEVDGEKSQFFFTSFFSDTKAERDVYFSYSDYYLGLFVGCFTNSYQPESFDYLGFSLFNTELLDGEVVVDTDLEPDSLQTALTGNPDADTFFLRGGRYGTFEIDSGNVSLKPWNSQDNLNATASVVTSFSATVKAGAECWITMFQLAPLDESSSLASSQGVCLLRDIVVDQIDYHTVPLFLVSGSGSHLSIYECQITNGRNAAANLIQARDGAEIDVSHTIITQITTTQSVISAQDCSCVALFRTTITHVHRTEGEGPAAVDFIRPSVLSLIEFNIRNCVSDEGNVGGIHLITSPHADHQYFSVTCMSNAAAPGKLTHVLVEGLSEDKTRSLLRTCKLYGTAPHFGWVNEDDSGTGFGAVDFSDVYFTLTTTTMIQNPHLLRKEGMHPTDFHLDDIFSNLPTRPQVYVYCDLPLDVPIVQKPATFTKHHLQLSSRGGVGTYPNAAVLQQDSSTLEESLFTLQTSSNVELQSLAIQLDSQTTSPLVKVDALSTFVLSDNVVFGGVRQFHRPLIESSGNVEFLYCNFYGLSFHDRTCIEMSGGSFTFKGNTGPSTLSSVMNVSTTGKGAFLSSSHGGHLEIKDVFFVNCSAEAGGAIFVEDAQFLDISSFFDTCIASTGAAVMIVDNTGSGEFNFYSTFINCQAQRGGGLFLSLSEGSEVSFGSLGRLTFFGRDYFHAAFENCVAEKGAGVYVEGTMKGDDFDSGGLSFNNWNAEGLGTDIFFAKSVKFDDLSSQIESMLGSTYSTSRQSTNLSKQCQVYFESSPSDSFDFRLPEFGLSGSGTDVASPLTTYNLYSFRSITPNLHLQDDRGRMINATVFVRYEFCIFERGFCSSQHISFIKDDKAVDSQIQVTQDSDAPLYDLVALELDSDAVIEFHNLIFAIDCPFQMMLVKHRSAWGLIETCQFLFDAGMELPLPLFEVEDGTLSLTQTLISVKGDEGTFTVNDFVLHAAPLILVSPADTATSSPVVILDHVSLRRMRLKLGVDSLMLFDFSASVDVNEVEFIECNQTESKEATRIIATGSNLEGVVDKWKGFEWLADLADHRYLAIDNAESLGSLWHTIPLRVALFRFEGQTITVEKTGKDLAGCGEGSWNCRGLVRAGKNVGGNQPCTITVVESSFLNGVFDPPAKRTSVESSSSKSVIEVEKEGRMVNSPDGKQAPILTLSHLSFSLPLALDTDSLIESLGGEVTVKNCWFVSSSPISFHLLSASSGVVDIDSIVISELEFSSTLIKLVGLDSATIKSLTLSDLPEMTLVSAEGQPSKKWTLTIKQSTFTSKSTSSNEVPTDSEKLCSWESGLVVLNECVCEISWTQFRNLSQGAIHATNSSVTLSQSDLTHNGLPSASFPSARQNIRCVGTGKISFESFSAESPLAENDMWVSADDKCVVDGENISPRHTFFEPSLITKNCSSEFVKKEDRYEVEIVGIKLVPCGLWLEVFEDDSSSANADKHEVIDLSELATGWTETSLSLTFPASRLSTLSNTHRWLARIEFGRGHTTDSFELKMSAKKARAIVLSHTLPWLIPLIIVIIIAVIVLIVVIVVLRRQKTKEPEPGSEMERQDDVEVEKLEDADHTPSNAPNSALTTLESKMLGVSDQTVQQHMIASGVWSQKDEFVEAVACSGEFGMEVVRKTDTLSARLHTEQGRKIALAKEPVRQQLVKGILKIWETNQSAKILTKLSSHIVIVDAGNNVFLNVQGEQVVSNGDGQDANRQAQIVEARRWSPPELDNENTVQNSIDISKVAVFSLGLILWEMETDSVPFGEVDAVNAQRQMGVGSTLNMDGVKNSKMKEMIEMCLSTDPNDRPTLSELNEFINPEPIVELKHQPNDPTA</sequence>
<proteinExistence type="predicted"/>
<keyword evidence="1" id="KW-1133">Transmembrane helix</keyword>
<name>A0ABQ9XU82_9EUKA</name>
<dbReference type="Proteomes" id="UP001281761">
    <property type="component" value="Unassembled WGS sequence"/>
</dbReference>
<dbReference type="InterPro" id="IPR000719">
    <property type="entry name" value="Prot_kinase_dom"/>
</dbReference>
<gene>
    <name evidence="3" type="ORF">BLNAU_9975</name>
</gene>
<dbReference type="Gene3D" id="1.10.510.10">
    <property type="entry name" value="Transferase(Phosphotransferase) domain 1"/>
    <property type="match status" value="1"/>
</dbReference>
<protein>
    <recommendedName>
        <fullName evidence="2">Protein kinase domain-containing protein</fullName>
    </recommendedName>
</protein>
<comment type="caution">
    <text evidence="3">The sequence shown here is derived from an EMBL/GenBank/DDBJ whole genome shotgun (WGS) entry which is preliminary data.</text>
</comment>
<dbReference type="Pfam" id="PF07714">
    <property type="entry name" value="PK_Tyr_Ser-Thr"/>
    <property type="match status" value="1"/>
</dbReference>
<evidence type="ECO:0000259" key="2">
    <source>
        <dbReference type="PROSITE" id="PS50011"/>
    </source>
</evidence>
<organism evidence="3 4">
    <name type="scientific">Blattamonas nauphoetae</name>
    <dbReference type="NCBI Taxonomy" id="2049346"/>
    <lineage>
        <taxon>Eukaryota</taxon>
        <taxon>Metamonada</taxon>
        <taxon>Preaxostyla</taxon>
        <taxon>Oxymonadida</taxon>
        <taxon>Blattamonas</taxon>
    </lineage>
</organism>